<evidence type="ECO:0000313" key="9">
    <source>
        <dbReference type="EMBL" id="MET1491119.1"/>
    </source>
</evidence>
<evidence type="ECO:0000256" key="1">
    <source>
        <dbReference type="ARBA" id="ARBA00004651"/>
    </source>
</evidence>
<reference evidence="9 10" key="1">
    <citation type="submission" date="2024-07" db="EMBL/GenBank/DDBJ databases">
        <title>Uliginosibacterium paludis KCTC:42655.</title>
        <authorList>
            <person name="Kim M.K."/>
        </authorList>
    </citation>
    <scope>NUCLEOTIDE SEQUENCE [LARGE SCALE GENOMIC DNA]</scope>
    <source>
        <strain evidence="9 10">KCTC 42655</strain>
    </source>
</reference>
<feature type="transmembrane region" description="Helical" evidence="7">
    <location>
        <begin position="161"/>
        <end position="183"/>
    </location>
</feature>
<evidence type="ECO:0000256" key="6">
    <source>
        <dbReference type="RuleBase" id="RU004057"/>
    </source>
</evidence>
<dbReference type="InterPro" id="IPR002898">
    <property type="entry name" value="MotA_ExbB_proton_chnl"/>
</dbReference>
<dbReference type="Proteomes" id="UP001548590">
    <property type="component" value="Unassembled WGS sequence"/>
</dbReference>
<evidence type="ECO:0000259" key="8">
    <source>
        <dbReference type="Pfam" id="PF01618"/>
    </source>
</evidence>
<comment type="similarity">
    <text evidence="6">Belongs to the exbB/tolQ family.</text>
</comment>
<dbReference type="PANTHER" id="PTHR30625">
    <property type="entry name" value="PROTEIN TOLQ"/>
    <property type="match status" value="1"/>
</dbReference>
<proteinExistence type="inferred from homology"/>
<evidence type="ECO:0000256" key="2">
    <source>
        <dbReference type="ARBA" id="ARBA00022475"/>
    </source>
</evidence>
<keyword evidence="5 7" id="KW-0472">Membrane</keyword>
<keyword evidence="2" id="KW-1003">Cell membrane</keyword>
<keyword evidence="6" id="KW-0813">Transport</keyword>
<dbReference type="PANTHER" id="PTHR30625:SF3">
    <property type="entry name" value="TOL-PAL SYSTEM PROTEIN TOLQ"/>
    <property type="match status" value="1"/>
</dbReference>
<comment type="caution">
    <text evidence="9">The sequence shown here is derived from an EMBL/GenBank/DDBJ whole genome shotgun (WGS) entry which is preliminary data.</text>
</comment>
<organism evidence="9 10">
    <name type="scientific">Uliginosibacterium paludis</name>
    <dbReference type="NCBI Taxonomy" id="1615952"/>
    <lineage>
        <taxon>Bacteria</taxon>
        <taxon>Pseudomonadati</taxon>
        <taxon>Pseudomonadota</taxon>
        <taxon>Betaproteobacteria</taxon>
        <taxon>Rhodocyclales</taxon>
        <taxon>Zoogloeaceae</taxon>
        <taxon>Uliginosibacterium</taxon>
    </lineage>
</organism>
<name>A0ABV2CT78_9RHOO</name>
<evidence type="ECO:0000256" key="4">
    <source>
        <dbReference type="ARBA" id="ARBA00022989"/>
    </source>
</evidence>
<keyword evidence="4 7" id="KW-1133">Transmembrane helix</keyword>
<dbReference type="InterPro" id="IPR050790">
    <property type="entry name" value="ExbB/TolQ_transport"/>
</dbReference>
<dbReference type="Pfam" id="PF01618">
    <property type="entry name" value="MotA_ExbB"/>
    <property type="match status" value="1"/>
</dbReference>
<feature type="domain" description="MotA/TolQ/ExbB proton channel" evidence="8">
    <location>
        <begin position="93"/>
        <end position="197"/>
    </location>
</feature>
<keyword evidence="6" id="KW-0653">Protein transport</keyword>
<accession>A0ABV2CT78</accession>
<gene>
    <name evidence="9" type="ORF">ABVT11_14865</name>
</gene>
<sequence length="232" mass="24703">MNNIPTTAIVDGTLWSLVLLSVLSWGVIVYKLLRFVSEARRSRALLQAFSGNPSLAFLQGQAGQGGALGRIVQAGQSVLRAATEHLHRNEQIWDRQDLVQRALQQQIQRERKQLESGLGILATTGNIAPFVGLFGTVWGIMRALTGIAAKGSASLDVVAGPIGEALVATGIGIAVAIPAVIAYNTFQRRVKLSVAGFEDLAAEFLKLAQLNAFLLAPTHVAATVITSRKEVA</sequence>
<comment type="subcellular location">
    <subcellularLocation>
        <location evidence="1">Cell membrane</location>
        <topology evidence="1">Multi-pass membrane protein</topology>
    </subcellularLocation>
    <subcellularLocation>
        <location evidence="6">Membrane</location>
        <topology evidence="6">Multi-pass membrane protein</topology>
    </subcellularLocation>
</comment>
<dbReference type="RefSeq" id="WP_345928752.1">
    <property type="nucleotide sequence ID" value="NZ_JBDIVF010000007.1"/>
</dbReference>
<evidence type="ECO:0000256" key="3">
    <source>
        <dbReference type="ARBA" id="ARBA00022692"/>
    </source>
</evidence>
<evidence type="ECO:0000313" key="10">
    <source>
        <dbReference type="Proteomes" id="UP001548590"/>
    </source>
</evidence>
<protein>
    <submittedName>
        <fullName evidence="9">MotA/TolQ/ExbB proton channel family protein</fullName>
    </submittedName>
</protein>
<evidence type="ECO:0000256" key="5">
    <source>
        <dbReference type="ARBA" id="ARBA00023136"/>
    </source>
</evidence>
<feature type="transmembrane region" description="Helical" evidence="7">
    <location>
        <begin position="118"/>
        <end position="141"/>
    </location>
</feature>
<evidence type="ECO:0000256" key="7">
    <source>
        <dbReference type="SAM" id="Phobius"/>
    </source>
</evidence>
<feature type="transmembrane region" description="Helical" evidence="7">
    <location>
        <begin position="12"/>
        <end position="33"/>
    </location>
</feature>
<keyword evidence="3 7" id="KW-0812">Transmembrane</keyword>
<keyword evidence="10" id="KW-1185">Reference proteome</keyword>
<dbReference type="EMBL" id="JBEWLZ010000009">
    <property type="protein sequence ID" value="MET1491119.1"/>
    <property type="molecule type" value="Genomic_DNA"/>
</dbReference>